<dbReference type="EMBL" id="CP006936">
    <property type="protein sequence ID" value="AHC28034.1"/>
    <property type="molecule type" value="Genomic_DNA"/>
</dbReference>
<dbReference type="AlphaFoldDB" id="V5XJR9"/>
<keyword evidence="2" id="KW-1185">Reference proteome</keyword>
<proteinExistence type="predicted"/>
<evidence type="ECO:0000313" key="1">
    <source>
        <dbReference type="EMBL" id="AHC28034.1"/>
    </source>
</evidence>
<sequence>MFRVSEFPASQGAVPPVRWSAALRAPLSEARPLR</sequence>
<protein>
    <submittedName>
        <fullName evidence="1">Uncharacterized protein</fullName>
    </submittedName>
</protein>
<reference evidence="1 2" key="1">
    <citation type="journal article" date="2014" name="Genome Announc.">
        <title>Complete Genome Sequence of Sterol-Transforming Mycobacterium neoaurum Strain VKM Ac-1815D.</title>
        <authorList>
            <person name="Shtratnikova V.Y."/>
            <person name="Bragin E.Y."/>
            <person name="Dovbnya D.V."/>
            <person name="Pekov Y.A."/>
            <person name="Schelkunov M.I."/>
            <person name="Strizhov N."/>
            <person name="Ivashina T.V."/>
            <person name="Ashapkin V.V."/>
            <person name="Donova M.V."/>
        </authorList>
    </citation>
    <scope>NUCLEOTIDE SEQUENCE [LARGE SCALE GENOMIC DNA]</scope>
    <source>
        <strain evidence="1 2">VKM Ac-1815D</strain>
    </source>
</reference>
<name>V5XJR9_MYCNE</name>
<organism evidence="1 2">
    <name type="scientific">Mycolicibacterium neoaurum VKM Ac-1815D</name>
    <dbReference type="NCBI Taxonomy" id="700508"/>
    <lineage>
        <taxon>Bacteria</taxon>
        <taxon>Bacillati</taxon>
        <taxon>Actinomycetota</taxon>
        <taxon>Actinomycetes</taxon>
        <taxon>Mycobacteriales</taxon>
        <taxon>Mycobacteriaceae</taxon>
        <taxon>Mycolicibacterium</taxon>
    </lineage>
</organism>
<accession>V5XJR9</accession>
<dbReference type="Proteomes" id="UP000018763">
    <property type="component" value="Chromosome"/>
</dbReference>
<evidence type="ECO:0000313" key="2">
    <source>
        <dbReference type="Proteomes" id="UP000018763"/>
    </source>
</evidence>
<gene>
    <name evidence="1" type="ORF">D174_19685</name>
</gene>